<sequence length="137" mass="15765">MTMCFSSHHHFLLCLFLLSFLCVNSQSSYVVVLINESQNNVATEQCYVNYEIHPGEEILLKPGMSDHITTTFHPGKSNTLSCNLQLGEKYVDFFTLFDSDDASICHNPSEECLWKIHEVGLCMFSQGKCVMFQWYNY</sequence>
<dbReference type="Gramene" id="Solyc09g082840.1.1">
    <property type="protein sequence ID" value="Solyc09g082840.1.1.1"/>
    <property type="gene ID" value="Solyc09g082840.1"/>
</dbReference>
<dbReference type="AlphaFoldDB" id="A0A3Q7J2E1"/>
<name>A0A3Q7J2E1_SOLLC</name>
<evidence type="ECO:0008006" key="4">
    <source>
        <dbReference type="Google" id="ProtNLM"/>
    </source>
</evidence>
<dbReference type="InParanoid" id="A0A3Q7J2E1"/>
<reference evidence="2" key="2">
    <citation type="submission" date="2019-01" db="UniProtKB">
        <authorList>
            <consortium name="EnsemblPlants"/>
        </authorList>
    </citation>
    <scope>IDENTIFICATION</scope>
    <source>
        <strain evidence="2">cv. Heinz 1706</strain>
    </source>
</reference>
<keyword evidence="1" id="KW-0732">Signal</keyword>
<dbReference type="PaxDb" id="4081-Solyc09g082840.1.1"/>
<proteinExistence type="predicted"/>
<evidence type="ECO:0000256" key="1">
    <source>
        <dbReference type="SAM" id="SignalP"/>
    </source>
</evidence>
<accession>A0A3Q7J2E1</accession>
<evidence type="ECO:0000313" key="2">
    <source>
        <dbReference type="EnsemblPlants" id="Solyc09g082840.1.1.1"/>
    </source>
</evidence>
<organism evidence="2">
    <name type="scientific">Solanum lycopersicum</name>
    <name type="common">Tomato</name>
    <name type="synonym">Lycopersicon esculentum</name>
    <dbReference type="NCBI Taxonomy" id="4081"/>
    <lineage>
        <taxon>Eukaryota</taxon>
        <taxon>Viridiplantae</taxon>
        <taxon>Streptophyta</taxon>
        <taxon>Embryophyta</taxon>
        <taxon>Tracheophyta</taxon>
        <taxon>Spermatophyta</taxon>
        <taxon>Magnoliopsida</taxon>
        <taxon>eudicotyledons</taxon>
        <taxon>Gunneridae</taxon>
        <taxon>Pentapetalae</taxon>
        <taxon>asterids</taxon>
        <taxon>lamiids</taxon>
        <taxon>Solanales</taxon>
        <taxon>Solanaceae</taxon>
        <taxon>Solanoideae</taxon>
        <taxon>Solaneae</taxon>
        <taxon>Solanum</taxon>
        <taxon>Solanum subgen. Lycopersicon</taxon>
    </lineage>
</organism>
<feature type="signal peptide" evidence="1">
    <location>
        <begin position="1"/>
        <end position="27"/>
    </location>
</feature>
<evidence type="ECO:0000313" key="3">
    <source>
        <dbReference type="Proteomes" id="UP000004994"/>
    </source>
</evidence>
<dbReference type="OMA" id="HEDGLCM"/>
<protein>
    <recommendedName>
        <fullName evidence="4">S-protein homolog</fullName>
    </recommendedName>
</protein>
<reference evidence="2" key="1">
    <citation type="journal article" date="2012" name="Nature">
        <title>The tomato genome sequence provides insights into fleshy fruit evolution.</title>
        <authorList>
            <consortium name="Tomato Genome Consortium"/>
        </authorList>
    </citation>
    <scope>NUCLEOTIDE SEQUENCE [LARGE SCALE GENOMIC DNA]</scope>
    <source>
        <strain evidence="2">cv. Heinz 1706</strain>
    </source>
</reference>
<dbReference type="EnsemblPlants" id="Solyc09g082840.1.1">
    <property type="protein sequence ID" value="Solyc09g082840.1.1.1"/>
    <property type="gene ID" value="Solyc09g082840.1"/>
</dbReference>
<dbReference type="Proteomes" id="UP000004994">
    <property type="component" value="Chromosome 9"/>
</dbReference>
<keyword evidence="3" id="KW-1185">Reference proteome</keyword>
<feature type="chain" id="PRO_5018747957" description="S-protein homolog" evidence="1">
    <location>
        <begin position="28"/>
        <end position="137"/>
    </location>
</feature>